<accession>A0ABU1W4X9</accession>
<evidence type="ECO:0000256" key="2">
    <source>
        <dbReference type="SAM" id="SignalP"/>
    </source>
</evidence>
<feature type="signal peptide" evidence="2">
    <location>
        <begin position="1"/>
        <end position="20"/>
    </location>
</feature>
<dbReference type="Gene3D" id="1.50.10.100">
    <property type="entry name" value="Chondroitin AC/alginate lyase"/>
    <property type="match status" value="1"/>
</dbReference>
<feature type="compositionally biased region" description="Pro residues" evidence="1">
    <location>
        <begin position="432"/>
        <end position="442"/>
    </location>
</feature>
<dbReference type="RefSeq" id="WP_310281782.1">
    <property type="nucleotide sequence ID" value="NZ_JAVDWR010000027.1"/>
</dbReference>
<feature type="compositionally biased region" description="Pro residues" evidence="1">
    <location>
        <begin position="283"/>
        <end position="295"/>
    </location>
</feature>
<dbReference type="Proteomes" id="UP001257909">
    <property type="component" value="Unassembled WGS sequence"/>
</dbReference>
<comment type="caution">
    <text evidence="3">The sequence shown here is derived from an EMBL/GenBank/DDBJ whole genome shotgun (WGS) entry which is preliminary data.</text>
</comment>
<evidence type="ECO:0008006" key="5">
    <source>
        <dbReference type="Google" id="ProtNLM"/>
    </source>
</evidence>
<reference evidence="3 4" key="1">
    <citation type="submission" date="2023-07" db="EMBL/GenBank/DDBJ databases">
        <title>Sorghum-associated microbial communities from plants grown in Nebraska, USA.</title>
        <authorList>
            <person name="Schachtman D."/>
        </authorList>
    </citation>
    <scope>NUCLEOTIDE SEQUENCE [LARGE SCALE GENOMIC DNA]</scope>
    <source>
        <strain evidence="3 4">4138</strain>
    </source>
</reference>
<evidence type="ECO:0000313" key="3">
    <source>
        <dbReference type="EMBL" id="MDR7123013.1"/>
    </source>
</evidence>
<sequence>MISRSLKLIPLLIFSGAAVATTVPAPLPVAVPGISGVVPAPGSGQVSLDITPEIHFSTTTSFGYTGGLIKVTDQATGETVYQYDPEPGDAQERQAVMRLAIPAGTLRPATSYQITAGHLFSRINASPWNIQAIAAGQWQFTTESQTVAAPLVPAQAGITEVFPAQNSTHVPLTTVPRISFAAASNFSYTGGTIKLINLNTGTTVDEFDPETGDPQEGQTSFELHYQLEADTSYEIQAGHLFSRINTSPWNLTAIPAGVWRFSTGETLIEQPAEPEQPEDPAQPDQPSPPESPPVTEPDEGGEIDDVAGIEMLSPAPGQTNVSLQSRPKITFSAPSNFSFTDGAFISVINITTGELVAQFDPASGDSQEGQLSFVLDVPLLPESSYEIQADNLFARINAAPWNLSGIPVGYWQFTTGESITESPQYPADNAPEPTPPAGPTLPGGIPPTATPIQTDLSWTANIPQSHPRLVFNSSGLAPLQQWAANNNFEPRTTTNPIHSSFDPAGNALKYLLTGNSSYADIALQGIINATDSMHQQIGRNTCNQCRWYGEAVILAYDWIYDYIPVSQREEIAEKLDQTFTHFLNAYWGGEQVQFAENNYFWGYFRNAVLWGISNFHERENAPEFIRRAMADRWQAIAIPHYNGVSPSGIPAEGVDYGPMMLYYNITVQQTLALYGRDLHQETPWYRNAAWWLLYSSLPKDSYDNPNSQEKVWSVFPYGDATNFWSNHSARNGGIRQFTHYAVTQWNNTPLEGYLRSLINRTGLNSGIPPYIAAFDDGGEEGNLAELPTDFFISGDPAYLYSKSSWQPDAAILNLQLVSPNPVGHEHLDAGNWQLWKDGVWASRESPSRGFGSTNGQVPGFGGEGTVEVHTPVAHNTLLIDGQGPGFYLQSRGRVLNITSEPDYVYAAVDLTQAYPQDKVDKVKREFLFIKPLETLLILDQVEKKSADSTASFLAHVQLHPHISGPIYTSQNRHVKTEIQTLLPTENYSVRVINEQREHLDHAHRIEVNSTNSELFLHSVSVSTDEQTRVSVQLTEHEDHYLISLQQEGETKAVVSVSKAQLRFSSYQPQSGAATELPLGIENLSVSDQGLSWTNSYQ</sequence>
<proteinExistence type="predicted"/>
<dbReference type="InterPro" id="IPR008929">
    <property type="entry name" value="Chondroitin_lyas"/>
</dbReference>
<organism evidence="3 4">
    <name type="scientific">Rheinheimera soli</name>
    <dbReference type="NCBI Taxonomy" id="443616"/>
    <lineage>
        <taxon>Bacteria</taxon>
        <taxon>Pseudomonadati</taxon>
        <taxon>Pseudomonadota</taxon>
        <taxon>Gammaproteobacteria</taxon>
        <taxon>Chromatiales</taxon>
        <taxon>Chromatiaceae</taxon>
        <taxon>Rheinheimera</taxon>
    </lineage>
</organism>
<gene>
    <name evidence="3" type="ORF">J2W69_003996</name>
</gene>
<dbReference type="Gene3D" id="2.70.98.70">
    <property type="match status" value="1"/>
</dbReference>
<name>A0ABU1W4X9_9GAMM</name>
<protein>
    <recommendedName>
        <fullName evidence="5">DUF4962 domain-containing protein</fullName>
    </recommendedName>
</protein>
<feature type="region of interest" description="Disordered" evidence="1">
    <location>
        <begin position="270"/>
        <end position="302"/>
    </location>
</feature>
<feature type="region of interest" description="Disordered" evidence="1">
    <location>
        <begin position="420"/>
        <end position="442"/>
    </location>
</feature>
<dbReference type="SUPFAM" id="SSF48230">
    <property type="entry name" value="Chondroitin AC/alginate lyase"/>
    <property type="match status" value="1"/>
</dbReference>
<keyword evidence="4" id="KW-1185">Reference proteome</keyword>
<feature type="chain" id="PRO_5047454492" description="DUF4962 domain-containing protein" evidence="2">
    <location>
        <begin position="21"/>
        <end position="1097"/>
    </location>
</feature>
<evidence type="ECO:0000256" key="1">
    <source>
        <dbReference type="SAM" id="MobiDB-lite"/>
    </source>
</evidence>
<keyword evidence="2" id="KW-0732">Signal</keyword>
<dbReference type="EMBL" id="JAVDWR010000027">
    <property type="protein sequence ID" value="MDR7123013.1"/>
    <property type="molecule type" value="Genomic_DNA"/>
</dbReference>
<evidence type="ECO:0000313" key="4">
    <source>
        <dbReference type="Proteomes" id="UP001257909"/>
    </source>
</evidence>